<feature type="chain" id="PRO_5045094630" description="C1q domain-containing protein" evidence="1">
    <location>
        <begin position="29"/>
        <end position="399"/>
    </location>
</feature>
<dbReference type="InterPro" id="IPR008983">
    <property type="entry name" value="Tumour_necrosis_fac-like_dom"/>
</dbReference>
<keyword evidence="1" id="KW-0732">Signal</keyword>
<evidence type="ECO:0000313" key="2">
    <source>
        <dbReference type="EMBL" id="MDO3426574.1"/>
    </source>
</evidence>
<gene>
    <name evidence="2" type="ORF">QWT87_16970</name>
</gene>
<comment type="caution">
    <text evidence="2">The sequence shown here is derived from an EMBL/GenBank/DDBJ whole genome shotgun (WGS) entry which is preliminary data.</text>
</comment>
<organism evidence="2 3">
    <name type="scientific">Chryseobacterium urinae</name>
    <dbReference type="NCBI Taxonomy" id="3058400"/>
    <lineage>
        <taxon>Bacteria</taxon>
        <taxon>Pseudomonadati</taxon>
        <taxon>Bacteroidota</taxon>
        <taxon>Flavobacteriia</taxon>
        <taxon>Flavobacteriales</taxon>
        <taxon>Weeksellaceae</taxon>
        <taxon>Chryseobacterium group</taxon>
        <taxon>Chryseobacterium</taxon>
    </lineage>
</organism>
<evidence type="ECO:0000256" key="1">
    <source>
        <dbReference type="SAM" id="SignalP"/>
    </source>
</evidence>
<protein>
    <recommendedName>
        <fullName evidence="4">C1q domain-containing protein</fullName>
    </recommendedName>
</protein>
<dbReference type="EMBL" id="JAULSJ010000032">
    <property type="protein sequence ID" value="MDO3426574.1"/>
    <property type="molecule type" value="Genomic_DNA"/>
</dbReference>
<dbReference type="RefSeq" id="WP_302717457.1">
    <property type="nucleotide sequence ID" value="NZ_JAULSJ010000032.1"/>
</dbReference>
<accession>A0ABT8U682</accession>
<evidence type="ECO:0008006" key="4">
    <source>
        <dbReference type="Google" id="ProtNLM"/>
    </source>
</evidence>
<dbReference type="Gene3D" id="2.60.120.40">
    <property type="match status" value="1"/>
</dbReference>
<sequence length="399" mass="42213">MKNKTIIMIMIGILLPLLSFSQVGVNNANPQGTFHVDGAKDNPALGVPSASQQLNDFTVANDGKVGIGTSTPNTKLTITTPDNSFGINNTNGTISLRSYLGGGAASFGTTTLHDFKLQTNGTSRIMVTSNGNVGINNDLPTETLDVKGNISLSSNEGGASSIKFYENSTKGVNKVTVIAPDELILDRTFTLPSNDPVPGQVLMVAAGGNTRWAPILSPTSNSFASIAYKTPNNEKVDVNPPANAILSLRFFQKFDTTVTDPNNVFNVTNGTYTAPVTGNYLITAYIVPNAAPAINTPNYYYPVNLEIRKNCTSGNPSSGINIIDTSTIRYATPDLTLRYTLGLNGMVALNEGDTLNLVVFLSGFNVTSAAFPNGGQSFPPEFTYSTGVAHKAFFSVTAL</sequence>
<dbReference type="Proteomes" id="UP001168128">
    <property type="component" value="Unassembled WGS sequence"/>
</dbReference>
<reference evidence="2" key="1">
    <citation type="submission" date="2023-07" db="EMBL/GenBank/DDBJ databases">
        <title>AMR profile of multidrug- resistance Chryseobacterium gambrini related strain.</title>
        <authorList>
            <person name="Kirdat K."/>
            <person name="Bhatt A."/>
            <person name="Kuyare S."/>
            <person name="Yadav A."/>
        </authorList>
    </citation>
    <scope>NUCLEOTIDE SEQUENCE</scope>
    <source>
        <strain evidence="2">APV-1</strain>
    </source>
</reference>
<dbReference type="SUPFAM" id="SSF49842">
    <property type="entry name" value="TNF-like"/>
    <property type="match status" value="1"/>
</dbReference>
<name>A0ABT8U682_9FLAO</name>
<proteinExistence type="predicted"/>
<evidence type="ECO:0000313" key="3">
    <source>
        <dbReference type="Proteomes" id="UP001168128"/>
    </source>
</evidence>
<feature type="signal peptide" evidence="1">
    <location>
        <begin position="1"/>
        <end position="28"/>
    </location>
</feature>
<keyword evidence="3" id="KW-1185">Reference proteome</keyword>